<dbReference type="Pfam" id="PF20146">
    <property type="entry name" value="NRF"/>
    <property type="match status" value="1"/>
</dbReference>
<dbReference type="PANTHER" id="PTHR11161">
    <property type="entry name" value="O-ACYLTRANSFERASE"/>
    <property type="match status" value="1"/>
</dbReference>
<feature type="transmembrane region" description="Helical" evidence="1">
    <location>
        <begin position="592"/>
        <end position="613"/>
    </location>
</feature>
<dbReference type="InterPro" id="IPR006621">
    <property type="entry name" value="Nose-resist-to-fluoxetine_N"/>
</dbReference>
<dbReference type="InterPro" id="IPR002656">
    <property type="entry name" value="Acyl_transf_3_dom"/>
</dbReference>
<name>A0A9J6CSR0_POLVA</name>
<feature type="transmembrane region" description="Helical" evidence="1">
    <location>
        <begin position="354"/>
        <end position="374"/>
    </location>
</feature>
<keyword evidence="2" id="KW-0732">Signal</keyword>
<dbReference type="PANTHER" id="PTHR11161:SF4">
    <property type="entry name" value="DROP DEAD"/>
    <property type="match status" value="1"/>
</dbReference>
<dbReference type="SMART" id="SM00703">
    <property type="entry name" value="NRF"/>
    <property type="match status" value="1"/>
</dbReference>
<dbReference type="Pfam" id="PF01757">
    <property type="entry name" value="Acyl_transf_3"/>
    <property type="match status" value="1"/>
</dbReference>
<gene>
    <name evidence="4" type="ORF">PVAND_013916</name>
</gene>
<evidence type="ECO:0000313" key="5">
    <source>
        <dbReference type="Proteomes" id="UP001107558"/>
    </source>
</evidence>
<feature type="transmembrane region" description="Helical" evidence="1">
    <location>
        <begin position="633"/>
        <end position="651"/>
    </location>
</feature>
<feature type="transmembrane region" description="Helical" evidence="1">
    <location>
        <begin position="520"/>
        <end position="541"/>
    </location>
</feature>
<dbReference type="EMBL" id="JADBJN010000001">
    <property type="protein sequence ID" value="KAG5684702.1"/>
    <property type="molecule type" value="Genomic_DNA"/>
</dbReference>
<evidence type="ECO:0000313" key="4">
    <source>
        <dbReference type="EMBL" id="KAG5684702.1"/>
    </source>
</evidence>
<protein>
    <recommendedName>
        <fullName evidence="3">Nose resistant-to-fluoxetine protein N-terminal domain-containing protein</fullName>
    </recommendedName>
</protein>
<evidence type="ECO:0000256" key="2">
    <source>
        <dbReference type="SAM" id="SignalP"/>
    </source>
</evidence>
<evidence type="ECO:0000259" key="3">
    <source>
        <dbReference type="SMART" id="SM00703"/>
    </source>
</evidence>
<feature type="transmembrane region" description="Helical" evidence="1">
    <location>
        <begin position="553"/>
        <end position="572"/>
    </location>
</feature>
<keyword evidence="1" id="KW-0472">Membrane</keyword>
<dbReference type="AlphaFoldDB" id="A0A9J6CSR0"/>
<dbReference type="InterPro" id="IPR052728">
    <property type="entry name" value="O2_lipid_transport_reg"/>
</dbReference>
<keyword evidence="5" id="KW-1185">Reference proteome</keyword>
<dbReference type="Proteomes" id="UP001107558">
    <property type="component" value="Chromosome 1"/>
</dbReference>
<proteinExistence type="predicted"/>
<accession>A0A9J6CSR0</accession>
<feature type="transmembrane region" description="Helical" evidence="1">
    <location>
        <begin position="442"/>
        <end position="463"/>
    </location>
</feature>
<organism evidence="4 5">
    <name type="scientific">Polypedilum vanderplanki</name>
    <name type="common">Sleeping chironomid midge</name>
    <dbReference type="NCBI Taxonomy" id="319348"/>
    <lineage>
        <taxon>Eukaryota</taxon>
        <taxon>Metazoa</taxon>
        <taxon>Ecdysozoa</taxon>
        <taxon>Arthropoda</taxon>
        <taxon>Hexapoda</taxon>
        <taxon>Insecta</taxon>
        <taxon>Pterygota</taxon>
        <taxon>Neoptera</taxon>
        <taxon>Endopterygota</taxon>
        <taxon>Diptera</taxon>
        <taxon>Nematocera</taxon>
        <taxon>Chironomoidea</taxon>
        <taxon>Chironomidae</taxon>
        <taxon>Chironominae</taxon>
        <taxon>Polypedilum</taxon>
        <taxon>Polypedilum</taxon>
    </lineage>
</organism>
<feature type="transmembrane region" description="Helical" evidence="1">
    <location>
        <begin position="488"/>
        <end position="508"/>
    </location>
</feature>
<evidence type="ECO:0000256" key="1">
    <source>
        <dbReference type="SAM" id="Phobius"/>
    </source>
</evidence>
<dbReference type="GO" id="GO:0016747">
    <property type="term" value="F:acyltransferase activity, transferring groups other than amino-acyl groups"/>
    <property type="evidence" value="ECO:0007669"/>
    <property type="project" value="InterPro"/>
</dbReference>
<feature type="signal peptide" evidence="2">
    <location>
        <begin position="1"/>
        <end position="21"/>
    </location>
</feature>
<feature type="domain" description="Nose resistant-to-fluoxetine protein N-terminal" evidence="3">
    <location>
        <begin position="46"/>
        <end position="195"/>
    </location>
</feature>
<keyword evidence="1" id="KW-1133">Transmembrane helix</keyword>
<dbReference type="OrthoDB" id="4794873at2759"/>
<reference evidence="4" key="1">
    <citation type="submission" date="2021-03" db="EMBL/GenBank/DDBJ databases">
        <title>Chromosome level genome of the anhydrobiotic midge Polypedilum vanderplanki.</title>
        <authorList>
            <person name="Yoshida Y."/>
            <person name="Kikawada T."/>
            <person name="Gusev O."/>
        </authorList>
    </citation>
    <scope>NUCLEOTIDE SEQUENCE</scope>
    <source>
        <strain evidence="4">NIAS01</strain>
        <tissue evidence="4">Whole body or cell culture</tissue>
    </source>
</reference>
<comment type="caution">
    <text evidence="4">The sequence shown here is derived from an EMBL/GenBank/DDBJ whole genome shotgun (WGS) entry which is preliminary data.</text>
</comment>
<feature type="transmembrane region" description="Helical" evidence="1">
    <location>
        <begin position="315"/>
        <end position="334"/>
    </location>
</feature>
<feature type="transmembrane region" description="Helical" evidence="1">
    <location>
        <begin position="416"/>
        <end position="435"/>
    </location>
</feature>
<keyword evidence="1" id="KW-0812">Transmembrane</keyword>
<sequence>MNNFKILLMIFEIIFCMNTDGIVSLPGHLQFKNFNHILNFSSYEISSECKNAMKRLKTLAEKFDFTALKILDASAKIGSGLLNGNVNHYGDYDLCIDAKSDQLQGKYCLADIQFHFHDSLNQYRNLLMAHEPYKNKFDDVPHITPKSSNIFWAVCMPSACSHHDLELAIKSAIDKNFGKYIKSIELAVKEENCQVAKDESVMNNLSLGTKLTIGIFGLILLASCLSTLYDSSTSGNENRNELFLAFSIRRNFNEIISTEVNNKEIGTLNGIRFINTILILLCHKCMEIHYHPIANKTALTDLFQAFFSVPLRACYLSTEVFLMMSGLLTTYILIGKLNRGQNVGVFREIIARYFRFTPPVIAIILFCAYIFPIIGRGPIWPILIESQAKICRANGWRNILMIQNWFNFEDMCMYNLHHIGTDFMLFLVSIILIIKLHKYPRFNILVFAFIAIASNTARFYIVYTHELNTYVRYGASIENLKATCNEMYAIPLYRFPCYIFGILMGYILRNHTLMTLTPRTLKLGWILSTYGLIITAFISYINNFHSEPLLTALFASVAPLTFCMFFSWIILLSHNGFKNFLTNFFEIKYFKITTSLSYGIYLVQFLIFNYNAAVARVPITFSFYHNMFDLNEFVLIITAALLITLFVELPFENLRKKIFDTKSTSHNYKLNVSKMK</sequence>
<feature type="chain" id="PRO_5039925589" description="Nose resistant-to-fluoxetine protein N-terminal domain-containing protein" evidence="2">
    <location>
        <begin position="22"/>
        <end position="676"/>
    </location>
</feature>